<evidence type="ECO:0000313" key="1">
    <source>
        <dbReference type="EMBL" id="EGG25287.1"/>
    </source>
</evidence>
<proteinExistence type="predicted"/>
<dbReference type="Proteomes" id="UP000007797">
    <property type="component" value="Unassembled WGS sequence"/>
</dbReference>
<gene>
    <name evidence="1" type="ORF">DFA_03536</name>
</gene>
<sequence length="157" mass="18305">MLNEIKVMEMPAFKGSYFFLINLAPPFFLPNNDRCCQKGAVCCRLDPISIKGLYFCSLYHIYLQKVEHQLTRLVQQHYYNHHHHHHRISASASGTTSTLFIISNIYPHLHHPHSPPHICASIYTSHNTRIVKFTQRNSSYIIESYNHSSLLILLIYL</sequence>
<dbReference type="KEGG" id="dfa:DFA_03536"/>
<dbReference type="RefSeq" id="XP_004363138.1">
    <property type="nucleotide sequence ID" value="XM_004363081.1"/>
</dbReference>
<dbReference type="EMBL" id="GL883006">
    <property type="protein sequence ID" value="EGG25287.1"/>
    <property type="molecule type" value="Genomic_DNA"/>
</dbReference>
<dbReference type="GeneID" id="14877044"/>
<dbReference type="AlphaFoldDB" id="F4PHV3"/>
<accession>F4PHV3</accession>
<name>F4PHV3_CACFS</name>
<reference evidence="2" key="1">
    <citation type="journal article" date="2011" name="Genome Res.">
        <title>Phylogeny-wide analysis of social amoeba genomes highlights ancient origins for complex intercellular communication.</title>
        <authorList>
            <person name="Heidel A.J."/>
            <person name="Lawal H.M."/>
            <person name="Felder M."/>
            <person name="Schilde C."/>
            <person name="Helps N.R."/>
            <person name="Tunggal B."/>
            <person name="Rivero F."/>
            <person name="John U."/>
            <person name="Schleicher M."/>
            <person name="Eichinger L."/>
            <person name="Platzer M."/>
            <person name="Noegel A.A."/>
            <person name="Schaap P."/>
            <person name="Gloeckner G."/>
        </authorList>
    </citation>
    <scope>NUCLEOTIDE SEQUENCE [LARGE SCALE GENOMIC DNA]</scope>
    <source>
        <strain evidence="2">SH3</strain>
    </source>
</reference>
<protein>
    <submittedName>
        <fullName evidence="1">Uncharacterized protein</fullName>
    </submittedName>
</protein>
<organism evidence="1 2">
    <name type="scientific">Cavenderia fasciculata</name>
    <name type="common">Slime mold</name>
    <name type="synonym">Dictyostelium fasciculatum</name>
    <dbReference type="NCBI Taxonomy" id="261658"/>
    <lineage>
        <taxon>Eukaryota</taxon>
        <taxon>Amoebozoa</taxon>
        <taxon>Evosea</taxon>
        <taxon>Eumycetozoa</taxon>
        <taxon>Dictyostelia</taxon>
        <taxon>Acytosteliales</taxon>
        <taxon>Cavenderiaceae</taxon>
        <taxon>Cavenderia</taxon>
    </lineage>
</organism>
<keyword evidence="2" id="KW-1185">Reference proteome</keyword>
<evidence type="ECO:0000313" key="2">
    <source>
        <dbReference type="Proteomes" id="UP000007797"/>
    </source>
</evidence>